<evidence type="ECO:0000313" key="2">
    <source>
        <dbReference type="Proteomes" id="UP001148838"/>
    </source>
</evidence>
<gene>
    <name evidence="1" type="ORF">ANN_00877</name>
</gene>
<dbReference type="EMBL" id="JAJSOF020000003">
    <property type="protein sequence ID" value="KAJ4449478.1"/>
    <property type="molecule type" value="Genomic_DNA"/>
</dbReference>
<comment type="caution">
    <text evidence="1">The sequence shown here is derived from an EMBL/GenBank/DDBJ whole genome shotgun (WGS) entry which is preliminary data.</text>
</comment>
<protein>
    <submittedName>
        <fullName evidence="1">Uncharacterized protein</fullName>
    </submittedName>
</protein>
<reference evidence="1 2" key="1">
    <citation type="journal article" date="2022" name="Allergy">
        <title>Genome assembly and annotation of Periplaneta americana reveal a comprehensive cockroach allergen profile.</title>
        <authorList>
            <person name="Wang L."/>
            <person name="Xiong Q."/>
            <person name="Saelim N."/>
            <person name="Wang L."/>
            <person name="Nong W."/>
            <person name="Wan A.T."/>
            <person name="Shi M."/>
            <person name="Liu X."/>
            <person name="Cao Q."/>
            <person name="Hui J.H.L."/>
            <person name="Sookrung N."/>
            <person name="Leung T.F."/>
            <person name="Tungtrongchitr A."/>
            <person name="Tsui S.K.W."/>
        </authorList>
    </citation>
    <scope>NUCLEOTIDE SEQUENCE [LARGE SCALE GENOMIC DNA]</scope>
    <source>
        <strain evidence="1">PWHHKU_190912</strain>
    </source>
</reference>
<accession>A0ABQ8TUF7</accession>
<dbReference type="Proteomes" id="UP001148838">
    <property type="component" value="Unassembled WGS sequence"/>
</dbReference>
<sequence length="345" mass="38870">MTFIQSQAGLHTGDSGSILDVAVITSYGKRCQENPHVSRSLRARIKIFLTERGVEVPPKEQETRSGPASQKGRVIIPALAQMIISIQHNVLLVWDTYAKFTAKLVAQYVENKPRNEALHSSVNVLQPVPMEKLQHVRRHMTGIDDKGLQMKSVVHLNVFPSGFPQDVKVIFYLKEDDIRRARGPGDWITTAYSSPREIQYTWQLMPTPPFELFPSVHNTTQFLFGMPAAQMKQSTIIIHWYVALNAAAAVTRSYRSTHATPSEIFASNQRNVQLVGRGVKQGDPLSATLFILVVDLIIKQLEIREGQNFDEVVAPTEEEEEEEEGGQSRRYFPIPIILPILYTSP</sequence>
<organism evidence="1 2">
    <name type="scientific">Periplaneta americana</name>
    <name type="common">American cockroach</name>
    <name type="synonym">Blatta americana</name>
    <dbReference type="NCBI Taxonomy" id="6978"/>
    <lineage>
        <taxon>Eukaryota</taxon>
        <taxon>Metazoa</taxon>
        <taxon>Ecdysozoa</taxon>
        <taxon>Arthropoda</taxon>
        <taxon>Hexapoda</taxon>
        <taxon>Insecta</taxon>
        <taxon>Pterygota</taxon>
        <taxon>Neoptera</taxon>
        <taxon>Polyneoptera</taxon>
        <taxon>Dictyoptera</taxon>
        <taxon>Blattodea</taxon>
        <taxon>Blattoidea</taxon>
        <taxon>Blattidae</taxon>
        <taxon>Blattinae</taxon>
        <taxon>Periplaneta</taxon>
    </lineage>
</organism>
<keyword evidence="2" id="KW-1185">Reference proteome</keyword>
<evidence type="ECO:0000313" key="1">
    <source>
        <dbReference type="EMBL" id="KAJ4449478.1"/>
    </source>
</evidence>
<name>A0ABQ8TUF7_PERAM</name>
<proteinExistence type="predicted"/>